<feature type="region of interest" description="Disordered" evidence="1">
    <location>
        <begin position="67"/>
        <end position="112"/>
    </location>
</feature>
<organism evidence="2 3">
    <name type="scientific">Leptonema illini</name>
    <dbReference type="NCBI Taxonomy" id="183"/>
    <lineage>
        <taxon>Bacteria</taxon>
        <taxon>Pseudomonadati</taxon>
        <taxon>Spirochaetota</taxon>
        <taxon>Spirochaetia</taxon>
        <taxon>Leptospirales</taxon>
        <taxon>Leptospiraceae</taxon>
        <taxon>Leptonema</taxon>
    </lineage>
</organism>
<name>A0A833M054_9LEPT</name>
<accession>A0A833M054</accession>
<evidence type="ECO:0000256" key="1">
    <source>
        <dbReference type="SAM" id="MobiDB-lite"/>
    </source>
</evidence>
<feature type="compositionally biased region" description="Basic and acidic residues" evidence="1">
    <location>
        <begin position="76"/>
        <end position="88"/>
    </location>
</feature>
<dbReference type="EMBL" id="WBUI01000021">
    <property type="protein sequence ID" value="KAB2930357.1"/>
    <property type="molecule type" value="Genomic_DNA"/>
</dbReference>
<evidence type="ECO:0000313" key="3">
    <source>
        <dbReference type="Proteomes" id="UP000460298"/>
    </source>
</evidence>
<reference evidence="2 3" key="1">
    <citation type="submission" date="2019-10" db="EMBL/GenBank/DDBJ databases">
        <title>Extracellular Electron Transfer in a Candidatus Methanoperedens spp. Enrichment Culture.</title>
        <authorList>
            <person name="Berger S."/>
            <person name="Rangel Shaw D."/>
            <person name="Berben T."/>
            <person name="In 'T Zandt M."/>
            <person name="Frank J."/>
            <person name="Reimann J."/>
            <person name="Jetten M.S.M."/>
            <person name="Welte C.U."/>
        </authorList>
    </citation>
    <scope>NUCLEOTIDE SEQUENCE [LARGE SCALE GENOMIC DNA]</scope>
    <source>
        <strain evidence="2">SB12</strain>
    </source>
</reference>
<evidence type="ECO:0000313" key="2">
    <source>
        <dbReference type="EMBL" id="KAB2930357.1"/>
    </source>
</evidence>
<dbReference type="AlphaFoldDB" id="A0A833M054"/>
<comment type="caution">
    <text evidence="2">The sequence shown here is derived from an EMBL/GenBank/DDBJ whole genome shotgun (WGS) entry which is preliminary data.</text>
</comment>
<sequence length="112" mass="12515">MRLIDMQVSVNGTAPNGQQTAQAQALYTYRFLHDVDQARKTNLQRQESTQPAVATAASAALSDQAPMRVRSYTNRVKREEKEPERRSESGVYGGMMWKTKGSPSPQHIDFSA</sequence>
<protein>
    <submittedName>
        <fullName evidence="2">Uncharacterized protein</fullName>
    </submittedName>
</protein>
<dbReference type="Proteomes" id="UP000460298">
    <property type="component" value="Unassembled WGS sequence"/>
</dbReference>
<gene>
    <name evidence="2" type="ORF">F9K24_16975</name>
</gene>
<proteinExistence type="predicted"/>